<keyword evidence="4 12" id="KW-0349">Heme</keyword>
<comment type="similarity">
    <text evidence="3 13">Belongs to the cytochrome P450 family.</text>
</comment>
<dbReference type="InterPro" id="IPR001128">
    <property type="entry name" value="Cyt_P450"/>
</dbReference>
<proteinExistence type="inferred from homology"/>
<evidence type="ECO:0000313" key="15">
    <source>
        <dbReference type="Proteomes" id="UP000467840"/>
    </source>
</evidence>
<dbReference type="SUPFAM" id="SSF48264">
    <property type="entry name" value="Cytochrome P450"/>
    <property type="match status" value="2"/>
</dbReference>
<feature type="binding site" description="axial binding residue" evidence="12">
    <location>
        <position position="397"/>
    </location>
    <ligand>
        <name>heme</name>
        <dbReference type="ChEBI" id="CHEBI:30413"/>
    </ligand>
    <ligandPart>
        <name>Fe</name>
        <dbReference type="ChEBI" id="CHEBI:18248"/>
    </ligandPart>
</feature>
<dbReference type="PROSITE" id="PS00086">
    <property type="entry name" value="CYTOCHROME_P450"/>
    <property type="match status" value="2"/>
</dbReference>
<dbReference type="FunFam" id="1.10.630.10:FF:000026">
    <property type="entry name" value="Cytochrome P450 82C4"/>
    <property type="match status" value="1"/>
</dbReference>
<dbReference type="GO" id="GO:0004497">
    <property type="term" value="F:monooxygenase activity"/>
    <property type="evidence" value="ECO:0007669"/>
    <property type="project" value="UniProtKB-KW"/>
</dbReference>
<comment type="caution">
    <text evidence="14">The sequence shown here is derived from an EMBL/GenBank/DDBJ whole genome shotgun (WGS) entry which is preliminary data.</text>
</comment>
<keyword evidence="11" id="KW-0472">Membrane</keyword>
<evidence type="ECO:0000256" key="12">
    <source>
        <dbReference type="PIRSR" id="PIRSR602401-1"/>
    </source>
</evidence>
<name>A0A6A6NH34_HEVBR</name>
<keyword evidence="6 12" id="KW-0479">Metal-binding</keyword>
<dbReference type="Pfam" id="PF00067">
    <property type="entry name" value="p450"/>
    <property type="match status" value="2"/>
</dbReference>
<dbReference type="GO" id="GO:0005506">
    <property type="term" value="F:iron ion binding"/>
    <property type="evidence" value="ECO:0007669"/>
    <property type="project" value="InterPro"/>
</dbReference>
<evidence type="ECO:0000256" key="8">
    <source>
        <dbReference type="ARBA" id="ARBA00023002"/>
    </source>
</evidence>
<evidence type="ECO:0000256" key="4">
    <source>
        <dbReference type="ARBA" id="ARBA00022617"/>
    </source>
</evidence>
<keyword evidence="15" id="KW-1185">Reference proteome</keyword>
<keyword evidence="8 13" id="KW-0560">Oxidoreductase</keyword>
<comment type="subcellular location">
    <subcellularLocation>
        <location evidence="2">Membrane</location>
    </subcellularLocation>
</comment>
<evidence type="ECO:0000313" key="14">
    <source>
        <dbReference type="EMBL" id="KAF2324457.1"/>
    </source>
</evidence>
<dbReference type="EMBL" id="JAAGAX010000001">
    <property type="protein sequence ID" value="KAF2324457.1"/>
    <property type="molecule type" value="Genomic_DNA"/>
</dbReference>
<reference evidence="14 15" key="1">
    <citation type="journal article" date="2020" name="Mol. Plant">
        <title>The Chromosome-Based Rubber Tree Genome Provides New Insights into Spurge Genome Evolution and Rubber Biosynthesis.</title>
        <authorList>
            <person name="Liu J."/>
            <person name="Shi C."/>
            <person name="Shi C.C."/>
            <person name="Li W."/>
            <person name="Zhang Q.J."/>
            <person name="Zhang Y."/>
            <person name="Li K."/>
            <person name="Lu H.F."/>
            <person name="Shi C."/>
            <person name="Zhu S.T."/>
            <person name="Xiao Z.Y."/>
            <person name="Nan H."/>
            <person name="Yue Y."/>
            <person name="Zhu X.G."/>
            <person name="Wu Y."/>
            <person name="Hong X.N."/>
            <person name="Fan G.Y."/>
            <person name="Tong Y."/>
            <person name="Zhang D."/>
            <person name="Mao C.L."/>
            <person name="Liu Y.L."/>
            <person name="Hao S.J."/>
            <person name="Liu W.Q."/>
            <person name="Lv M.Q."/>
            <person name="Zhang H.B."/>
            <person name="Liu Y."/>
            <person name="Hu-Tang G.R."/>
            <person name="Wang J.P."/>
            <person name="Wang J.H."/>
            <person name="Sun Y.H."/>
            <person name="Ni S.B."/>
            <person name="Chen W.B."/>
            <person name="Zhang X.C."/>
            <person name="Jiao Y.N."/>
            <person name="Eichler E.E."/>
            <person name="Li G.H."/>
            <person name="Liu X."/>
            <person name="Gao L.Z."/>
        </authorList>
    </citation>
    <scope>NUCLEOTIDE SEQUENCE [LARGE SCALE GENOMIC DNA]</scope>
    <source>
        <strain evidence="15">cv. GT1</strain>
        <tissue evidence="14">Leaf</tissue>
    </source>
</reference>
<keyword evidence="9 12" id="KW-0408">Iron</keyword>
<gene>
    <name evidence="14" type="ORF">GH714_014429</name>
</gene>
<dbReference type="AlphaFoldDB" id="A0A6A6NH34"/>
<evidence type="ECO:0000256" key="7">
    <source>
        <dbReference type="ARBA" id="ARBA00022989"/>
    </source>
</evidence>
<keyword evidence="10 13" id="KW-0503">Monooxygenase</keyword>
<dbReference type="PRINTS" id="PR00385">
    <property type="entry name" value="P450"/>
</dbReference>
<dbReference type="InterPro" id="IPR002401">
    <property type="entry name" value="Cyt_P450_E_grp-I"/>
</dbReference>
<dbReference type="GO" id="GO:0016020">
    <property type="term" value="C:membrane"/>
    <property type="evidence" value="ECO:0007669"/>
    <property type="project" value="UniProtKB-SubCell"/>
</dbReference>
<protein>
    <recommendedName>
        <fullName evidence="16">Cytochrome P450</fullName>
    </recommendedName>
</protein>
<dbReference type="Gene3D" id="1.10.630.10">
    <property type="entry name" value="Cytochrome P450"/>
    <property type="match status" value="2"/>
</dbReference>
<evidence type="ECO:0000256" key="5">
    <source>
        <dbReference type="ARBA" id="ARBA00022692"/>
    </source>
</evidence>
<evidence type="ECO:0000256" key="1">
    <source>
        <dbReference type="ARBA" id="ARBA00001971"/>
    </source>
</evidence>
<dbReference type="GO" id="GO:0020037">
    <property type="term" value="F:heme binding"/>
    <property type="evidence" value="ECO:0007669"/>
    <property type="project" value="InterPro"/>
</dbReference>
<keyword evidence="5" id="KW-0812">Transmembrane</keyword>
<dbReference type="GO" id="GO:0016705">
    <property type="term" value="F:oxidoreductase activity, acting on paired donors, with incorporation or reduction of molecular oxygen"/>
    <property type="evidence" value="ECO:0007669"/>
    <property type="project" value="InterPro"/>
</dbReference>
<evidence type="ECO:0008006" key="16">
    <source>
        <dbReference type="Google" id="ProtNLM"/>
    </source>
</evidence>
<organism evidence="14 15">
    <name type="scientific">Hevea brasiliensis</name>
    <name type="common">Para rubber tree</name>
    <name type="synonym">Siphonia brasiliensis</name>
    <dbReference type="NCBI Taxonomy" id="3981"/>
    <lineage>
        <taxon>Eukaryota</taxon>
        <taxon>Viridiplantae</taxon>
        <taxon>Streptophyta</taxon>
        <taxon>Embryophyta</taxon>
        <taxon>Tracheophyta</taxon>
        <taxon>Spermatophyta</taxon>
        <taxon>Magnoliopsida</taxon>
        <taxon>eudicotyledons</taxon>
        <taxon>Gunneridae</taxon>
        <taxon>Pentapetalae</taxon>
        <taxon>rosids</taxon>
        <taxon>fabids</taxon>
        <taxon>Malpighiales</taxon>
        <taxon>Euphorbiaceae</taxon>
        <taxon>Crotonoideae</taxon>
        <taxon>Micrandreae</taxon>
        <taxon>Hevea</taxon>
    </lineage>
</organism>
<sequence length="615" mass="70273">MADKYGPVFTIKMGVYRALVVSNWEIAKECLTINDQAFANRPKILAMDLLAYDRAMFGFSQYGTYWRQSRKIATHELLSNHRLEKLRHVRESEVGTALKELFKLWEKKKNNSNTVLVEMKRWLADISLNVILRIIFGQSVGYMTANEGEENKRLREALRDFFDLSGRFVAADAIPFLRWLDIGGYERAMKKTAKDLDLVVEGWLKEHKEKKASGVKNGEEDFMDLMLDILDDDAEWVLDRDSDTVNKAMCLGLTLTASDTTAVTLTWALSLLINHPDVLKKAQHELDINVGKERPVHEYDMNNLVYLKAIIKETLRLYPAGPLSVPHESMEDCTVAGYHIPAGTRLLVNLTKIHRDPRVWSNPSEFQPERFLTIHKDYDVRGQNFEFIPFSNGRRMCPGVSFALQVLQLTLATLLQGFDIENPTSEPLDMNSNIGSLRHHRSNFDVGSLFINQSPRCPKKGPALVRHDVGKERRVHEYDMNNLVYLKATIKETLRLYPIGPLSVPHQSMEDCIVAGYHIPAGTRLLVNLTKIHHDPRVWSNPSEFQPEWFLTIHKDYDVRGQNFEFIPFSSGRRMCPGVSFVLQVLQLTLATLLQGFDIENPTSEPLDMSESIGT</sequence>
<evidence type="ECO:0000256" key="9">
    <source>
        <dbReference type="ARBA" id="ARBA00023004"/>
    </source>
</evidence>
<evidence type="ECO:0000256" key="10">
    <source>
        <dbReference type="ARBA" id="ARBA00023033"/>
    </source>
</evidence>
<evidence type="ECO:0000256" key="3">
    <source>
        <dbReference type="ARBA" id="ARBA00010617"/>
    </source>
</evidence>
<dbReference type="PANTHER" id="PTHR47947">
    <property type="entry name" value="CYTOCHROME P450 82C3-RELATED"/>
    <property type="match status" value="1"/>
</dbReference>
<keyword evidence="7" id="KW-1133">Transmembrane helix</keyword>
<evidence type="ECO:0000256" key="6">
    <source>
        <dbReference type="ARBA" id="ARBA00022723"/>
    </source>
</evidence>
<dbReference type="InterPro" id="IPR017972">
    <property type="entry name" value="Cyt_P450_CS"/>
</dbReference>
<evidence type="ECO:0000256" key="11">
    <source>
        <dbReference type="ARBA" id="ARBA00023136"/>
    </source>
</evidence>
<evidence type="ECO:0000256" key="13">
    <source>
        <dbReference type="RuleBase" id="RU000461"/>
    </source>
</evidence>
<accession>A0A6A6NH34</accession>
<dbReference type="PRINTS" id="PR00463">
    <property type="entry name" value="EP450I"/>
</dbReference>
<dbReference type="InterPro" id="IPR050651">
    <property type="entry name" value="Plant_Cytochrome_P450_Monoox"/>
</dbReference>
<comment type="cofactor">
    <cofactor evidence="1 12">
        <name>heme</name>
        <dbReference type="ChEBI" id="CHEBI:30413"/>
    </cofactor>
</comment>
<dbReference type="PANTHER" id="PTHR47947:SF26">
    <property type="entry name" value="CYTOCHROME P450"/>
    <property type="match status" value="1"/>
</dbReference>
<dbReference type="InterPro" id="IPR036396">
    <property type="entry name" value="Cyt_P450_sf"/>
</dbReference>
<dbReference type="FunFam" id="1.10.630.10:FF:000126">
    <property type="entry name" value="Predicted protein"/>
    <property type="match status" value="1"/>
</dbReference>
<dbReference type="Proteomes" id="UP000467840">
    <property type="component" value="Chromosome 5"/>
</dbReference>
<evidence type="ECO:0000256" key="2">
    <source>
        <dbReference type="ARBA" id="ARBA00004370"/>
    </source>
</evidence>